<name>A0ABQ3AV38_9GAMM</name>
<protein>
    <submittedName>
        <fullName evidence="1">Uncharacterized protein</fullName>
    </submittedName>
</protein>
<organism evidence="1 2">
    <name type="scientific">Cellvibrio zantedeschiae</name>
    <dbReference type="NCBI Taxonomy" id="1237077"/>
    <lineage>
        <taxon>Bacteria</taxon>
        <taxon>Pseudomonadati</taxon>
        <taxon>Pseudomonadota</taxon>
        <taxon>Gammaproteobacteria</taxon>
        <taxon>Cellvibrionales</taxon>
        <taxon>Cellvibrionaceae</taxon>
        <taxon>Cellvibrio</taxon>
    </lineage>
</organism>
<dbReference type="RefSeq" id="WP_189416639.1">
    <property type="nucleotide sequence ID" value="NZ_BMYZ01000001.1"/>
</dbReference>
<evidence type="ECO:0000313" key="2">
    <source>
        <dbReference type="Proteomes" id="UP000619761"/>
    </source>
</evidence>
<evidence type="ECO:0000313" key="1">
    <source>
        <dbReference type="EMBL" id="GGY68838.1"/>
    </source>
</evidence>
<proteinExistence type="predicted"/>
<comment type="caution">
    <text evidence="1">The sequence shown here is derived from an EMBL/GenBank/DDBJ whole genome shotgun (WGS) entry which is preliminary data.</text>
</comment>
<keyword evidence="2" id="KW-1185">Reference proteome</keyword>
<dbReference type="Proteomes" id="UP000619761">
    <property type="component" value="Unassembled WGS sequence"/>
</dbReference>
<sequence length="131" mass="14656">MTKYLFTLLFPTAIDQSKVTQVGFQVTGDPAIEPPLAQNKMPAQIDIGDTLTFTYQQANPNVTMDSCLLTQYNVTTSQKETDLDFSDDFDKPITVTDAWVGSWVFHLLGMYKTNDTNAAFYLDPEVTVSNQ</sequence>
<accession>A0ABQ3AV38</accession>
<gene>
    <name evidence="1" type="ORF">GCM10011613_11430</name>
</gene>
<reference evidence="2" key="1">
    <citation type="journal article" date="2019" name="Int. J. Syst. Evol. Microbiol.">
        <title>The Global Catalogue of Microorganisms (GCM) 10K type strain sequencing project: providing services to taxonomists for standard genome sequencing and annotation.</title>
        <authorList>
            <consortium name="The Broad Institute Genomics Platform"/>
            <consortium name="The Broad Institute Genome Sequencing Center for Infectious Disease"/>
            <person name="Wu L."/>
            <person name="Ma J."/>
        </authorList>
    </citation>
    <scope>NUCLEOTIDE SEQUENCE [LARGE SCALE GENOMIC DNA]</scope>
    <source>
        <strain evidence="2">KCTC 32239</strain>
    </source>
</reference>
<dbReference type="EMBL" id="BMYZ01000001">
    <property type="protein sequence ID" value="GGY68838.1"/>
    <property type="molecule type" value="Genomic_DNA"/>
</dbReference>